<proteinExistence type="predicted"/>
<organism evidence="1 2">
    <name type="scientific">Meripilus lineatus</name>
    <dbReference type="NCBI Taxonomy" id="2056292"/>
    <lineage>
        <taxon>Eukaryota</taxon>
        <taxon>Fungi</taxon>
        <taxon>Dikarya</taxon>
        <taxon>Basidiomycota</taxon>
        <taxon>Agaricomycotina</taxon>
        <taxon>Agaricomycetes</taxon>
        <taxon>Polyporales</taxon>
        <taxon>Meripilaceae</taxon>
        <taxon>Meripilus</taxon>
    </lineage>
</organism>
<dbReference type="Proteomes" id="UP001212997">
    <property type="component" value="Unassembled WGS sequence"/>
</dbReference>
<name>A0AAD5YDV0_9APHY</name>
<dbReference type="EMBL" id="JANAWD010000655">
    <property type="protein sequence ID" value="KAJ3476903.1"/>
    <property type="molecule type" value="Genomic_DNA"/>
</dbReference>
<comment type="caution">
    <text evidence="1">The sequence shown here is derived from an EMBL/GenBank/DDBJ whole genome shotgun (WGS) entry which is preliminary data.</text>
</comment>
<protein>
    <submittedName>
        <fullName evidence="1">Uncharacterized protein</fullName>
    </submittedName>
</protein>
<keyword evidence="2" id="KW-1185">Reference proteome</keyword>
<evidence type="ECO:0000313" key="2">
    <source>
        <dbReference type="Proteomes" id="UP001212997"/>
    </source>
</evidence>
<sequence>MTHFHPDSLRAQLAKSRLPNFICPYRTLGQSITRISSPIDDLFTCGAPLDKPLIFSPENWQPGEPDRAPKLLQALLSGEPSCLDELPYDCDPKPLSLVASKNRDFQSYIKSAINHLENPMGKSPFGSGSSTVHETFGPNEEETRLRATGLMTLIHLHTSSNPNRFEQKVVMIEHRPNNPQIGLGHHHAAGVAMDDDLSEYYDAEAEESKREEANGLLEEIKKDYTVGIENSLAISASLREGETLYLPPNWRFEGLIKGNDDPKGWAWWGWAAVAIWNFRPKLPLSKPSLD</sequence>
<accession>A0AAD5YDV0</accession>
<dbReference type="AlphaFoldDB" id="A0AAD5YDV0"/>
<gene>
    <name evidence="1" type="ORF">NLI96_g10837</name>
</gene>
<evidence type="ECO:0000313" key="1">
    <source>
        <dbReference type="EMBL" id="KAJ3476903.1"/>
    </source>
</evidence>
<reference evidence="1" key="1">
    <citation type="submission" date="2022-07" db="EMBL/GenBank/DDBJ databases">
        <title>Genome Sequence of Physisporinus lineatus.</title>
        <authorList>
            <person name="Buettner E."/>
        </authorList>
    </citation>
    <scope>NUCLEOTIDE SEQUENCE</scope>
    <source>
        <strain evidence="1">VT162</strain>
    </source>
</reference>